<protein>
    <submittedName>
        <fullName evidence="2">Uncharacterized protein</fullName>
    </submittedName>
</protein>
<evidence type="ECO:0000256" key="1">
    <source>
        <dbReference type="SAM" id="MobiDB-lite"/>
    </source>
</evidence>
<dbReference type="EMBL" id="HBIU01007717">
    <property type="protein sequence ID" value="CAE0624343.1"/>
    <property type="molecule type" value="Transcribed_RNA"/>
</dbReference>
<sequence>MVNPHSTRHQQAVSFLPVLAASKLKLHATAAMKKPMKIRLPLLMAPPTGDHSNAMGDPNESAPRDRSHSSPAVSWGKSFRRTSLLLGTSGPRRHTEASLLGGAGEGVAPGNSSSKGSLAGKSKAVLFGTTLAGMGGLRKGRKASRRKSKSAPDLMAVASRAVEAVAAGGNEQEREEQQPQQLPRRPVSECAHDEVLKRHDDDAEPGLKYTQPT</sequence>
<organism evidence="2">
    <name type="scientific">Heterosigma akashiwo</name>
    <name type="common">Chromophytic alga</name>
    <name type="synonym">Heterosigma carterae</name>
    <dbReference type="NCBI Taxonomy" id="2829"/>
    <lineage>
        <taxon>Eukaryota</taxon>
        <taxon>Sar</taxon>
        <taxon>Stramenopiles</taxon>
        <taxon>Ochrophyta</taxon>
        <taxon>Raphidophyceae</taxon>
        <taxon>Chattonellales</taxon>
        <taxon>Chattonellaceae</taxon>
        <taxon>Heterosigma</taxon>
    </lineage>
</organism>
<name>A0A7S3UVB8_HETAK</name>
<feature type="region of interest" description="Disordered" evidence="1">
    <location>
        <begin position="134"/>
        <end position="213"/>
    </location>
</feature>
<feature type="region of interest" description="Disordered" evidence="1">
    <location>
        <begin position="47"/>
        <end position="118"/>
    </location>
</feature>
<accession>A0A7S3UVB8</accession>
<gene>
    <name evidence="2" type="ORF">HAKA00212_LOCUS3010</name>
</gene>
<feature type="compositionally biased region" description="Low complexity" evidence="1">
    <location>
        <begin position="156"/>
        <end position="167"/>
    </location>
</feature>
<evidence type="ECO:0000313" key="2">
    <source>
        <dbReference type="EMBL" id="CAE0624343.1"/>
    </source>
</evidence>
<reference evidence="2" key="1">
    <citation type="submission" date="2021-01" db="EMBL/GenBank/DDBJ databases">
        <authorList>
            <person name="Corre E."/>
            <person name="Pelletier E."/>
            <person name="Niang G."/>
            <person name="Scheremetjew M."/>
            <person name="Finn R."/>
            <person name="Kale V."/>
            <person name="Holt S."/>
            <person name="Cochrane G."/>
            <person name="Meng A."/>
            <person name="Brown T."/>
            <person name="Cohen L."/>
        </authorList>
    </citation>
    <scope>NUCLEOTIDE SEQUENCE</scope>
    <source>
        <strain evidence="2">CCMP3107</strain>
    </source>
</reference>
<feature type="compositionally biased region" description="Basic residues" evidence="1">
    <location>
        <begin position="138"/>
        <end position="149"/>
    </location>
</feature>
<feature type="compositionally biased region" description="Basic and acidic residues" evidence="1">
    <location>
        <begin position="186"/>
        <end position="201"/>
    </location>
</feature>
<proteinExistence type="predicted"/>
<dbReference type="AlphaFoldDB" id="A0A7S3UVB8"/>